<sequence>MISSKLQAAYV</sequence>
<gene>
    <name evidence="1" type="ORF">ZEAMMB73_Zm00001d027971</name>
</gene>
<evidence type="ECO:0000313" key="1">
    <source>
        <dbReference type="EMBL" id="ONL94412.1"/>
    </source>
</evidence>
<reference evidence="1" key="1">
    <citation type="submission" date="2015-12" db="EMBL/GenBank/DDBJ databases">
        <title>Update maize B73 reference genome by single molecule sequencing technologies.</title>
        <authorList>
            <consortium name="Maize Genome Sequencing Project"/>
            <person name="Ware D."/>
        </authorList>
    </citation>
    <scope>NUCLEOTIDE SEQUENCE [LARGE SCALE GENOMIC DNA]</scope>
    <source>
        <tissue evidence="1">Seedling</tissue>
    </source>
</reference>
<dbReference type="EMBL" id="CM007647">
    <property type="protein sequence ID" value="ONL94412.1"/>
    <property type="molecule type" value="Genomic_DNA"/>
</dbReference>
<protein>
    <submittedName>
        <fullName evidence="1">Transducin family protein / WD-40 repeat family protein</fullName>
    </submittedName>
</protein>
<dbReference type="OMA" id="YKQRYVG"/>
<proteinExistence type="predicted"/>
<accession>A0A1D6JR31</accession>
<organism evidence="1">
    <name type="scientific">Zea mays</name>
    <name type="common">Maize</name>
    <dbReference type="NCBI Taxonomy" id="4577"/>
    <lineage>
        <taxon>Eukaryota</taxon>
        <taxon>Viridiplantae</taxon>
        <taxon>Streptophyta</taxon>
        <taxon>Embryophyta</taxon>
        <taxon>Tracheophyta</taxon>
        <taxon>Spermatophyta</taxon>
        <taxon>Magnoliopsida</taxon>
        <taxon>Liliopsida</taxon>
        <taxon>Poales</taxon>
        <taxon>Poaceae</taxon>
        <taxon>PACMAD clade</taxon>
        <taxon>Panicoideae</taxon>
        <taxon>Andropogonodae</taxon>
        <taxon>Andropogoneae</taxon>
        <taxon>Tripsacinae</taxon>
        <taxon>Zea</taxon>
    </lineage>
</organism>
<name>A0A1D6JR31_MAIZE</name>